<protein>
    <submittedName>
        <fullName evidence="11">Interleukin-13 receptor subunit alpha-2 isoform X1</fullName>
    </submittedName>
</protein>
<evidence type="ECO:0000256" key="3">
    <source>
        <dbReference type="ARBA" id="ARBA00022729"/>
    </source>
</evidence>
<dbReference type="GeneID" id="101825258"/>
<sequence>MICAFSTLNLGVMTFMGVDTRCLGLFLLCTIIGHSLEIKVNPPQDFEIVDPGLLGYLYLQWKPPVVMEIFKECTLEYELKYRNVGSDNWKTIITRNLIYKDGFDLNKGVEGKIRTHLSEQCTNGSEVKSSWTETSYWISDAGSLETRIQDMKCVYYNWQYLVCSWKPGEVIHSDTNYTMFFWYEGLHQPLQCTNYLQDNEKNVGCKLSNLESSDYKDFFICVNGSSKMEPIQSSYNVFQLQNIVKPLPPEFLHVTLENSMEIRMKWSTPGGPIPSRCYTYEVVVREDDISWESATDKNDMKLKKRTNDSEELCFFVRSKVNIYCADDGFWSEWSEEECWEGYTAPDSKIIFLLPICFFFVFLLLLLCLIVEKEEPEPTLNFHMDLNKQVYSYEETLC</sequence>
<dbReference type="PROSITE" id="PS01356">
    <property type="entry name" value="HEMATOPO_REC_S_F2"/>
    <property type="match status" value="1"/>
</dbReference>
<dbReference type="InterPro" id="IPR003532">
    <property type="entry name" value="Short_hematopoietin_rcpt_2_CS"/>
</dbReference>
<evidence type="ECO:0000256" key="7">
    <source>
        <dbReference type="ARBA" id="ARBA00023180"/>
    </source>
</evidence>
<keyword evidence="3" id="KW-0732">Signal</keyword>
<dbReference type="InterPro" id="IPR036116">
    <property type="entry name" value="FN3_sf"/>
</dbReference>
<keyword evidence="10" id="KW-1185">Reference proteome</keyword>
<keyword evidence="2 8" id="KW-0812">Transmembrane</keyword>
<feature type="domain" description="Fibronectin type-III" evidence="9">
    <location>
        <begin position="248"/>
        <end position="346"/>
    </location>
</feature>
<dbReference type="RefSeq" id="XP_040600459.1">
    <property type="nucleotide sequence ID" value="XM_040744525.1"/>
</dbReference>
<dbReference type="PROSITE" id="PS50853">
    <property type="entry name" value="FN3"/>
    <property type="match status" value="1"/>
</dbReference>
<dbReference type="PANTHER" id="PTHR23037">
    <property type="entry name" value="CYTOKINE RECEPTOR"/>
    <property type="match status" value="1"/>
</dbReference>
<evidence type="ECO:0000256" key="2">
    <source>
        <dbReference type="ARBA" id="ARBA00022692"/>
    </source>
</evidence>
<reference evidence="11" key="1">
    <citation type="submission" date="2025-08" db="UniProtKB">
        <authorList>
            <consortium name="RefSeq"/>
        </authorList>
    </citation>
    <scope>IDENTIFICATION</scope>
    <source>
        <tissue evidence="11">Liver</tissue>
    </source>
</reference>
<dbReference type="InterPro" id="IPR013783">
    <property type="entry name" value="Ig-like_fold"/>
</dbReference>
<dbReference type="Gene3D" id="2.60.40.10">
    <property type="entry name" value="Immunoglobulins"/>
    <property type="match status" value="3"/>
</dbReference>
<dbReference type="InterPro" id="IPR015321">
    <property type="entry name" value="TypeI_recpt_CBD"/>
</dbReference>
<organism evidence="10 11">
    <name type="scientific">Mesocricetus auratus</name>
    <name type="common">Golden hamster</name>
    <dbReference type="NCBI Taxonomy" id="10036"/>
    <lineage>
        <taxon>Eukaryota</taxon>
        <taxon>Metazoa</taxon>
        <taxon>Chordata</taxon>
        <taxon>Craniata</taxon>
        <taxon>Vertebrata</taxon>
        <taxon>Euteleostomi</taxon>
        <taxon>Mammalia</taxon>
        <taxon>Eutheria</taxon>
        <taxon>Euarchontoglires</taxon>
        <taxon>Glires</taxon>
        <taxon>Rodentia</taxon>
        <taxon>Myomorpha</taxon>
        <taxon>Muroidea</taxon>
        <taxon>Cricetidae</taxon>
        <taxon>Cricetinae</taxon>
        <taxon>Mesocricetus</taxon>
    </lineage>
</organism>
<comment type="subcellular location">
    <subcellularLocation>
        <location evidence="1">Membrane</location>
        <topology evidence="1">Single-pass type I membrane protein</topology>
    </subcellularLocation>
</comment>
<evidence type="ECO:0000256" key="4">
    <source>
        <dbReference type="ARBA" id="ARBA00022989"/>
    </source>
</evidence>
<evidence type="ECO:0000256" key="6">
    <source>
        <dbReference type="ARBA" id="ARBA00023170"/>
    </source>
</evidence>
<dbReference type="Pfam" id="PF09240">
    <property type="entry name" value="IL6Ra-bind"/>
    <property type="match status" value="1"/>
</dbReference>
<dbReference type="SUPFAM" id="SSF49265">
    <property type="entry name" value="Fibronectin type III"/>
    <property type="match status" value="3"/>
</dbReference>
<evidence type="ECO:0000313" key="10">
    <source>
        <dbReference type="Proteomes" id="UP000886700"/>
    </source>
</evidence>
<dbReference type="PANTHER" id="PTHR23037:SF45">
    <property type="entry name" value="INTERLEUKIN 13 RECEPTOR SUBUNIT ALPHA 2"/>
    <property type="match status" value="1"/>
</dbReference>
<proteinExistence type="predicted"/>
<dbReference type="Proteomes" id="UP000886700">
    <property type="component" value="Unplaced"/>
</dbReference>
<evidence type="ECO:0000256" key="1">
    <source>
        <dbReference type="ARBA" id="ARBA00004479"/>
    </source>
</evidence>
<gene>
    <name evidence="11" type="primary">Il13ra2</name>
</gene>
<evidence type="ECO:0000256" key="8">
    <source>
        <dbReference type="SAM" id="Phobius"/>
    </source>
</evidence>
<name>A0ABM2XCC3_MESAU</name>
<evidence type="ECO:0000313" key="11">
    <source>
        <dbReference type="RefSeq" id="XP_040600459.1"/>
    </source>
</evidence>
<keyword evidence="4 8" id="KW-1133">Transmembrane helix</keyword>
<keyword evidence="6 11" id="KW-0675">Receptor</keyword>
<keyword evidence="7" id="KW-0325">Glycoprotein</keyword>
<dbReference type="InterPro" id="IPR003961">
    <property type="entry name" value="FN3_dom"/>
</dbReference>
<accession>A0ABM2XCC3</accession>
<evidence type="ECO:0000256" key="5">
    <source>
        <dbReference type="ARBA" id="ARBA00023136"/>
    </source>
</evidence>
<keyword evidence="5 8" id="KW-0472">Membrane</keyword>
<evidence type="ECO:0000259" key="9">
    <source>
        <dbReference type="PROSITE" id="PS50853"/>
    </source>
</evidence>
<feature type="transmembrane region" description="Helical" evidence="8">
    <location>
        <begin position="349"/>
        <end position="370"/>
    </location>
</feature>